<evidence type="ECO:0000313" key="3">
    <source>
        <dbReference type="Proteomes" id="UP000827092"/>
    </source>
</evidence>
<organism evidence="2 3">
    <name type="scientific">Oedothorax gibbosus</name>
    <dbReference type="NCBI Taxonomy" id="931172"/>
    <lineage>
        <taxon>Eukaryota</taxon>
        <taxon>Metazoa</taxon>
        <taxon>Ecdysozoa</taxon>
        <taxon>Arthropoda</taxon>
        <taxon>Chelicerata</taxon>
        <taxon>Arachnida</taxon>
        <taxon>Araneae</taxon>
        <taxon>Araneomorphae</taxon>
        <taxon>Entelegynae</taxon>
        <taxon>Araneoidea</taxon>
        <taxon>Linyphiidae</taxon>
        <taxon>Erigoninae</taxon>
        <taxon>Oedothorax</taxon>
    </lineage>
</organism>
<gene>
    <name evidence="2" type="ORF">JTE90_021823</name>
</gene>
<protein>
    <submittedName>
        <fullName evidence="2">Uncharacterized protein</fullName>
    </submittedName>
</protein>
<keyword evidence="3" id="KW-1185">Reference proteome</keyword>
<comment type="caution">
    <text evidence="2">The sequence shown here is derived from an EMBL/GenBank/DDBJ whole genome shotgun (WGS) entry which is preliminary data.</text>
</comment>
<name>A0AAV6V173_9ARAC</name>
<proteinExistence type="predicted"/>
<dbReference type="EMBL" id="JAFNEN010000217">
    <property type="protein sequence ID" value="KAG8189316.1"/>
    <property type="molecule type" value="Genomic_DNA"/>
</dbReference>
<dbReference type="AlphaFoldDB" id="A0AAV6V173"/>
<reference evidence="2 3" key="1">
    <citation type="journal article" date="2022" name="Nat. Ecol. Evol.">
        <title>A masculinizing supergene underlies an exaggerated male reproductive morph in a spider.</title>
        <authorList>
            <person name="Hendrickx F."/>
            <person name="De Corte Z."/>
            <person name="Sonet G."/>
            <person name="Van Belleghem S.M."/>
            <person name="Kostlbacher S."/>
            <person name="Vangestel C."/>
        </authorList>
    </citation>
    <scope>NUCLEOTIDE SEQUENCE [LARGE SCALE GENOMIC DNA]</scope>
    <source>
        <strain evidence="2">W744_W776</strain>
    </source>
</reference>
<evidence type="ECO:0000256" key="1">
    <source>
        <dbReference type="SAM" id="MobiDB-lite"/>
    </source>
</evidence>
<dbReference type="Proteomes" id="UP000827092">
    <property type="component" value="Unassembled WGS sequence"/>
</dbReference>
<accession>A0AAV6V173</accession>
<evidence type="ECO:0000313" key="2">
    <source>
        <dbReference type="EMBL" id="KAG8189316.1"/>
    </source>
</evidence>
<feature type="region of interest" description="Disordered" evidence="1">
    <location>
        <begin position="21"/>
        <end position="54"/>
    </location>
</feature>
<sequence>MRESREYQRRRTPRADVIYIPTQRRPKQSPGYATRRDRPGIGGPVPDKGISLTPPFAINSRQFKVTPHCKADVNGR</sequence>